<organism evidence="2">
    <name type="scientific">Barrevirus sp</name>
    <dbReference type="NCBI Taxonomy" id="2487763"/>
    <lineage>
        <taxon>Viruses</taxon>
        <taxon>Varidnaviria</taxon>
        <taxon>Bamfordvirae</taxon>
        <taxon>Nucleocytoviricota</taxon>
        <taxon>Megaviricetes</taxon>
        <taxon>Imitervirales</taxon>
        <taxon>Mimiviridae</taxon>
        <taxon>Klosneuvirinae</taxon>
    </lineage>
</organism>
<dbReference type="Gene3D" id="1.20.1280.50">
    <property type="match status" value="1"/>
</dbReference>
<dbReference type="Gene3D" id="3.80.10.10">
    <property type="entry name" value="Ribonuclease Inhibitor"/>
    <property type="match status" value="1"/>
</dbReference>
<dbReference type="SUPFAM" id="SSF81383">
    <property type="entry name" value="F-box domain"/>
    <property type="match status" value="1"/>
</dbReference>
<gene>
    <name evidence="2" type="ORF">Barrevirus1_34</name>
</gene>
<dbReference type="InterPro" id="IPR036047">
    <property type="entry name" value="F-box-like_dom_sf"/>
</dbReference>
<dbReference type="InterPro" id="IPR001810">
    <property type="entry name" value="F-box_dom"/>
</dbReference>
<dbReference type="InterPro" id="IPR032675">
    <property type="entry name" value="LRR_dom_sf"/>
</dbReference>
<accession>A0A3G4ZPH8</accession>
<dbReference type="EMBL" id="MK071998">
    <property type="protein sequence ID" value="AYV76812.1"/>
    <property type="molecule type" value="Genomic_DNA"/>
</dbReference>
<evidence type="ECO:0000313" key="2">
    <source>
        <dbReference type="EMBL" id="AYV76812.1"/>
    </source>
</evidence>
<evidence type="ECO:0000259" key="1">
    <source>
        <dbReference type="PROSITE" id="PS50181"/>
    </source>
</evidence>
<dbReference type="Pfam" id="PF12937">
    <property type="entry name" value="F-box-like"/>
    <property type="match status" value="1"/>
</dbReference>
<feature type="domain" description="F-box" evidence="1">
    <location>
        <begin position="1"/>
        <end position="43"/>
    </location>
</feature>
<reference evidence="2" key="1">
    <citation type="submission" date="2018-10" db="EMBL/GenBank/DDBJ databases">
        <title>Hidden diversity of soil giant viruses.</title>
        <authorList>
            <person name="Schulz F."/>
            <person name="Alteio L."/>
            <person name="Goudeau D."/>
            <person name="Ryan E.M."/>
            <person name="Malmstrom R.R."/>
            <person name="Blanchard J."/>
            <person name="Woyke T."/>
        </authorList>
    </citation>
    <scope>NUCLEOTIDE SEQUENCE</scope>
    <source>
        <strain evidence="2">BAV1</strain>
    </source>
</reference>
<sequence length="211" mass="24905">MDTLLPEILSLIFEYLNTKQLIWAKRTCKKWRKVYQDNLWKYTINLEPFCNKITTSDLKDFQNVKTIKLRKCFQITGPYLKYLDRATNIDLSHSKINDKDLQYLKSVRTLNLAENTQLTNDCLEYIPFIEYLNIYGSIKITSKGLSHIKNAKNIIMCACRVIIKDIVENRVNNVTFYNCVNTDFEQLKLLKERCPLITIMKLDDNQSEPFI</sequence>
<proteinExistence type="predicted"/>
<dbReference type="SUPFAM" id="SSF52047">
    <property type="entry name" value="RNI-like"/>
    <property type="match status" value="1"/>
</dbReference>
<dbReference type="SMART" id="SM00256">
    <property type="entry name" value="FBOX"/>
    <property type="match status" value="1"/>
</dbReference>
<name>A0A3G4ZPH8_9VIRU</name>
<protein>
    <submittedName>
        <fullName evidence="2">F-box domain protein</fullName>
    </submittedName>
</protein>
<dbReference type="PROSITE" id="PS50181">
    <property type="entry name" value="FBOX"/>
    <property type="match status" value="1"/>
</dbReference>